<keyword evidence="1" id="KW-0812">Transmembrane</keyword>
<keyword evidence="1" id="KW-1133">Transmembrane helix</keyword>
<feature type="transmembrane region" description="Helical" evidence="1">
    <location>
        <begin position="12"/>
        <end position="31"/>
    </location>
</feature>
<dbReference type="Proteomes" id="UP000298460">
    <property type="component" value="Unassembled WGS sequence"/>
</dbReference>
<name>A0A4Z0R2X7_9FIRM</name>
<keyword evidence="1" id="KW-0472">Membrane</keyword>
<comment type="caution">
    <text evidence="2">The sequence shown here is derived from an EMBL/GenBank/DDBJ whole genome shotgun (WGS) entry which is preliminary data.</text>
</comment>
<proteinExistence type="predicted"/>
<dbReference type="OrthoDB" id="1797419at2"/>
<evidence type="ECO:0000256" key="1">
    <source>
        <dbReference type="SAM" id="Phobius"/>
    </source>
</evidence>
<dbReference type="InterPro" id="IPR036209">
    <property type="entry name" value="YwmB-like_sf"/>
</dbReference>
<sequence length="216" mass="24474">MTERKPSSRINIHKILIACIMIVGLILYCYWVDTPSKEPSIVNKSTVPLLLNSGEVHTKEADITIILWFKDGVIPLETWTKLPTPDWTWTYNELRTGSEKVAVTLSGKRLIDKDEESDLYKWYTTMNRELAKAGGLIYIDERVNQTMDISSYLSKTNAQPAQWALIDNMLSIAAYQRNIDADVLAGKDRINIQLLSRGKDTEGQTVLAIPALLNEF</sequence>
<evidence type="ECO:0000313" key="2">
    <source>
        <dbReference type="EMBL" id="TGE36715.1"/>
    </source>
</evidence>
<protein>
    <submittedName>
        <fullName evidence="2">Uncharacterized protein</fullName>
    </submittedName>
</protein>
<reference evidence="2 3" key="1">
    <citation type="submission" date="2019-03" db="EMBL/GenBank/DDBJ databases">
        <title>Draft Genome Sequence of Desulfosporosinus fructosivorans Strain 63.6F, Isolated from Marine Sediment in the Baltic Sea.</title>
        <authorList>
            <person name="Hausmann B."/>
            <person name="Vandieken V."/>
            <person name="Pjevac P."/>
            <person name="Schreck K."/>
            <person name="Herbold C.W."/>
            <person name="Loy A."/>
        </authorList>
    </citation>
    <scope>NUCLEOTIDE SEQUENCE [LARGE SCALE GENOMIC DNA]</scope>
    <source>
        <strain evidence="2 3">63.6F</strain>
    </source>
</reference>
<evidence type="ECO:0000313" key="3">
    <source>
        <dbReference type="Proteomes" id="UP000298460"/>
    </source>
</evidence>
<accession>A0A4Z0R2X7</accession>
<dbReference type="EMBL" id="SPQQ01000007">
    <property type="protein sequence ID" value="TGE36715.1"/>
    <property type="molecule type" value="Genomic_DNA"/>
</dbReference>
<gene>
    <name evidence="2" type="ORF">E4K67_19560</name>
</gene>
<keyword evidence="3" id="KW-1185">Reference proteome</keyword>
<dbReference type="SUPFAM" id="SSF143842">
    <property type="entry name" value="YwmB-like"/>
    <property type="match status" value="1"/>
</dbReference>
<organism evidence="2 3">
    <name type="scientific">Desulfosporosinus fructosivorans</name>
    <dbReference type="NCBI Taxonomy" id="2018669"/>
    <lineage>
        <taxon>Bacteria</taxon>
        <taxon>Bacillati</taxon>
        <taxon>Bacillota</taxon>
        <taxon>Clostridia</taxon>
        <taxon>Eubacteriales</taxon>
        <taxon>Desulfitobacteriaceae</taxon>
        <taxon>Desulfosporosinus</taxon>
    </lineage>
</organism>
<dbReference type="AlphaFoldDB" id="A0A4Z0R2X7"/>